<keyword evidence="2" id="KW-0433">Leucine-rich repeat</keyword>
<dbReference type="PRINTS" id="PR00019">
    <property type="entry name" value="LEURICHRPT"/>
</dbReference>
<comment type="caution">
    <text evidence="8">The sequence shown here is derived from an EMBL/GenBank/DDBJ whole genome shotgun (WGS) entry which is preliminary data.</text>
</comment>
<dbReference type="InterPro" id="IPR032675">
    <property type="entry name" value="LRR_dom_sf"/>
</dbReference>
<name>A0A9Q1QKL5_9CARY</name>
<keyword evidence="3" id="KW-0812">Transmembrane</keyword>
<keyword evidence="7" id="KW-0472">Membrane</keyword>
<dbReference type="FunFam" id="3.80.10.10:FF:000383">
    <property type="entry name" value="Leucine-rich repeat receptor protein kinase EMS1"/>
    <property type="match status" value="1"/>
</dbReference>
<dbReference type="PANTHER" id="PTHR48009:SF7">
    <property type="entry name" value="LEUCINE-RICH REPEAT (LRR) FAMILY PROTEIN"/>
    <property type="match status" value="1"/>
</dbReference>
<dbReference type="Pfam" id="PF13855">
    <property type="entry name" value="LRR_8"/>
    <property type="match status" value="1"/>
</dbReference>
<dbReference type="SMART" id="SM00369">
    <property type="entry name" value="LRR_TYP"/>
    <property type="match status" value="4"/>
</dbReference>
<dbReference type="InterPro" id="IPR001611">
    <property type="entry name" value="Leu-rich_rpt"/>
</dbReference>
<dbReference type="GO" id="GO:0016020">
    <property type="term" value="C:membrane"/>
    <property type="evidence" value="ECO:0007669"/>
    <property type="project" value="UniProtKB-SubCell"/>
</dbReference>
<dbReference type="OrthoDB" id="676979at2759"/>
<dbReference type="PANTHER" id="PTHR48009">
    <property type="entry name" value="LEUCINE-RICH REPEAT (LRR) FAMILY PROTEIN"/>
    <property type="match status" value="1"/>
</dbReference>
<evidence type="ECO:0000256" key="5">
    <source>
        <dbReference type="ARBA" id="ARBA00022737"/>
    </source>
</evidence>
<organism evidence="8 9">
    <name type="scientific">Carnegiea gigantea</name>
    <dbReference type="NCBI Taxonomy" id="171969"/>
    <lineage>
        <taxon>Eukaryota</taxon>
        <taxon>Viridiplantae</taxon>
        <taxon>Streptophyta</taxon>
        <taxon>Embryophyta</taxon>
        <taxon>Tracheophyta</taxon>
        <taxon>Spermatophyta</taxon>
        <taxon>Magnoliopsida</taxon>
        <taxon>eudicotyledons</taxon>
        <taxon>Gunneridae</taxon>
        <taxon>Pentapetalae</taxon>
        <taxon>Caryophyllales</taxon>
        <taxon>Cactineae</taxon>
        <taxon>Cactaceae</taxon>
        <taxon>Cactoideae</taxon>
        <taxon>Echinocereeae</taxon>
        <taxon>Carnegiea</taxon>
    </lineage>
</organism>
<dbReference type="EMBL" id="JAKOGI010000072">
    <property type="protein sequence ID" value="KAJ8445752.1"/>
    <property type="molecule type" value="Genomic_DNA"/>
</dbReference>
<evidence type="ECO:0000256" key="4">
    <source>
        <dbReference type="ARBA" id="ARBA00022729"/>
    </source>
</evidence>
<evidence type="ECO:0008006" key="10">
    <source>
        <dbReference type="Google" id="ProtNLM"/>
    </source>
</evidence>
<sequence>MVKKEHKKMSLPFITIAILVMLGPRFIHSTTLSSEVAVLRSLKQGIDPNSIPEYSYLSTWDFSMDPCESAGAHFLGVLCMISDNDLLASRITALDLDGVGYDGFLTEDIGTLTELTTLNLSKNKFRGPIPDSMTNLSKLTTLKLSENVFTGSIPTGLRKLKKLQEVDLSYNKLTGSIPSWISSFRSMAALRMSNNGFSGRIPSLAGLWQLYVLDLSNNELHGSLPPLPTSLRSLSLAHNVLSGPIHLLWRLRRLRTLDLSDNRFTGSIRGVISLPDVTAVNLSYNWFTELEVPKFTGRATALEVLELQANRLQGRLPVNLVTVQNLTVINLSHNQFSGPIPRVFGLRLGSPWKRLYLNHNFLAGSVPPEFANSKLKIKGNLAYNCLKCPRNNTMCNEGQRPASECIGQIFLKISRQIGALDTCSERALLISSRASDAVGSAGIAPFLMVAMAPHALANFSTFLNRGSS</sequence>
<dbReference type="InterPro" id="IPR003591">
    <property type="entry name" value="Leu-rich_rpt_typical-subtyp"/>
</dbReference>
<reference evidence="8" key="1">
    <citation type="submission" date="2022-04" db="EMBL/GenBank/DDBJ databases">
        <title>Carnegiea gigantea Genome sequencing and assembly v2.</title>
        <authorList>
            <person name="Copetti D."/>
            <person name="Sanderson M.J."/>
            <person name="Burquez A."/>
            <person name="Wojciechowski M.F."/>
        </authorList>
    </citation>
    <scope>NUCLEOTIDE SEQUENCE</scope>
    <source>
        <strain evidence="8">SGP5-SGP5p</strain>
        <tissue evidence="8">Aerial part</tissue>
    </source>
</reference>
<keyword evidence="9" id="KW-1185">Reference proteome</keyword>
<evidence type="ECO:0000256" key="2">
    <source>
        <dbReference type="ARBA" id="ARBA00022614"/>
    </source>
</evidence>
<dbReference type="InterPro" id="IPR053213">
    <property type="entry name" value="RLP29"/>
</dbReference>
<dbReference type="Gene3D" id="3.80.10.10">
    <property type="entry name" value="Ribonuclease Inhibitor"/>
    <property type="match status" value="2"/>
</dbReference>
<comment type="subcellular location">
    <subcellularLocation>
        <location evidence="1">Membrane</location>
        <topology evidence="1">Single-pass membrane protein</topology>
    </subcellularLocation>
</comment>
<dbReference type="Pfam" id="PF00560">
    <property type="entry name" value="LRR_1"/>
    <property type="match status" value="3"/>
</dbReference>
<evidence type="ECO:0000256" key="1">
    <source>
        <dbReference type="ARBA" id="ARBA00004167"/>
    </source>
</evidence>
<dbReference type="SUPFAM" id="SSF52058">
    <property type="entry name" value="L domain-like"/>
    <property type="match status" value="1"/>
</dbReference>
<evidence type="ECO:0000256" key="6">
    <source>
        <dbReference type="ARBA" id="ARBA00022989"/>
    </source>
</evidence>
<protein>
    <recommendedName>
        <fullName evidence="10">Leucine-rich repeat-containing N-terminal plant-type domain-containing protein</fullName>
    </recommendedName>
</protein>
<dbReference type="FunFam" id="3.80.10.10:FF:000129">
    <property type="entry name" value="Leucine-rich repeat receptor-like kinase"/>
    <property type="match status" value="1"/>
</dbReference>
<dbReference type="PROSITE" id="PS51450">
    <property type="entry name" value="LRR"/>
    <property type="match status" value="2"/>
</dbReference>
<keyword evidence="5" id="KW-0677">Repeat</keyword>
<evidence type="ECO:0000313" key="8">
    <source>
        <dbReference type="EMBL" id="KAJ8445752.1"/>
    </source>
</evidence>
<proteinExistence type="predicted"/>
<keyword evidence="4" id="KW-0732">Signal</keyword>
<accession>A0A9Q1QKL5</accession>
<keyword evidence="6" id="KW-1133">Transmembrane helix</keyword>
<evidence type="ECO:0000313" key="9">
    <source>
        <dbReference type="Proteomes" id="UP001153076"/>
    </source>
</evidence>
<gene>
    <name evidence="8" type="ORF">Cgig2_026079</name>
</gene>
<dbReference type="AlphaFoldDB" id="A0A9Q1QKL5"/>
<dbReference type="Proteomes" id="UP001153076">
    <property type="component" value="Unassembled WGS sequence"/>
</dbReference>
<evidence type="ECO:0000256" key="3">
    <source>
        <dbReference type="ARBA" id="ARBA00022692"/>
    </source>
</evidence>
<evidence type="ECO:0000256" key="7">
    <source>
        <dbReference type="ARBA" id="ARBA00023136"/>
    </source>
</evidence>